<feature type="active site" description="Proton donor" evidence="4">
    <location>
        <position position="170"/>
    </location>
</feature>
<evidence type="ECO:0000256" key="4">
    <source>
        <dbReference type="PIRSR" id="PIRSR600514-1"/>
    </source>
</evidence>
<dbReference type="InterPro" id="IPR049167">
    <property type="entry name" value="GH39_C"/>
</dbReference>
<dbReference type="FunFam" id="2.60.40.1500:FF:000002">
    <property type="entry name" value="Iduronidase alpha-L"/>
    <property type="match status" value="1"/>
</dbReference>
<dbReference type="PROSITE" id="PS01027">
    <property type="entry name" value="GLYCOSYL_HYDROL_F39"/>
    <property type="match status" value="1"/>
</dbReference>
<comment type="similarity">
    <text evidence="1">Belongs to the glycosyl hydrolase 39 family.</text>
</comment>
<evidence type="ECO:0000313" key="8">
    <source>
        <dbReference type="EMBL" id="KAG0116630.1"/>
    </source>
</evidence>
<keyword evidence="10" id="KW-1185">Reference proteome</keyword>
<feature type="domain" description="Glycosyl hydrolases family 39 N-terminal catalytic" evidence="6">
    <location>
        <begin position="350"/>
        <end position="613"/>
    </location>
</feature>
<sequence length="731" mass="83329">MGPLLWLLLVPLGAGSAAYEVYVDARRAERPLQPFWRSTGFCPPLPHRRADLYDLSKDQELNLAYISSVPHGGIEQVRIHWLLELVALRVVNGKVNYTFTALDNLMDRLWENKLIPGFELMGNPSGYFLDFEDKEHVVKWRNLITVLARRYIDRYGLEHVAKWNFETWNEPDHHDFDNVSMTVKGFLNYYDACSEGLRAASPFLKFGGPGDSFHPLPKSPMCWSLLCHCYNGTNFFTGETGVRLDYISLHKKVADDDDDECPAYSRKHSYLFLQNFEDSQLQDFNSKQICLLSNSQRETTEELMQIAHAVVDELGDQGICFQNRLYVYDFRLCLCVYHCFSLPLSRYEILLQGDGNSLYILQQEIEAVQQIQKLFPSFSSVAIYNDEADPMVGWSIPQLWRADVTYAAMVVKVIIQHQNLLISKANNTINYSLLSNDNAFLSYYPHYFTQRTLTARFQMNNTKPPHVQMVRKPVLTAMGLLALLGEKQIFAEVKISGDESVQNSTVGVLAAVHTPSETQPSDSWQATVLMYSSEDNRTSSNISTVTVNATHFPKLRELVYVTYYMDNNQTNPYLKWKNLGSPDFPSPEQFQQIRDAEDPLVTGPFPFPEAGILTLKQDFPIPSVFLIHICARPRSAPDQVTGVRLIPLTKGQVIVLWDDDCVKSKCIKTFEVEFSSDGKAYQRINAKDTVFTLWVYSPGSSVSGFYRVRAVDYWGKAGLSSLPVEYIEAFK</sequence>
<dbReference type="Gene3D" id="2.60.40.1500">
    <property type="entry name" value="Glycosyl hydrolase domain, family 39"/>
    <property type="match status" value="1"/>
</dbReference>
<dbReference type="Gene3D" id="2.60.40.10">
    <property type="entry name" value="Immunoglobulins"/>
    <property type="match status" value="1"/>
</dbReference>
<feature type="chain" id="PRO_5032978699" description="Alpha-L-iduronidase" evidence="5">
    <location>
        <begin position="19"/>
        <end position="731"/>
    </location>
</feature>
<evidence type="ECO:0000256" key="1">
    <source>
        <dbReference type="ARBA" id="ARBA00008875"/>
    </source>
</evidence>
<dbReference type="Pfam" id="PF01229">
    <property type="entry name" value="Glyco_hydro_39"/>
    <property type="match status" value="2"/>
</dbReference>
<dbReference type="SUPFAM" id="SSF51445">
    <property type="entry name" value="(Trans)glycosidases"/>
    <property type="match status" value="2"/>
</dbReference>
<dbReference type="PANTHER" id="PTHR12631">
    <property type="entry name" value="ALPHA-L-IDURONIDASE"/>
    <property type="match status" value="1"/>
</dbReference>
<evidence type="ECO:0000256" key="3">
    <source>
        <dbReference type="ARBA" id="ARBA00023295"/>
    </source>
</evidence>
<dbReference type="InterPro" id="IPR013783">
    <property type="entry name" value="Ig-like_fold"/>
</dbReference>
<dbReference type="Pfam" id="PF21200">
    <property type="entry name" value="Glyco_hydro_39_C"/>
    <property type="match status" value="1"/>
</dbReference>
<dbReference type="InterPro" id="IPR000514">
    <property type="entry name" value="Glyco_hydro_39"/>
</dbReference>
<dbReference type="AlphaFoldDB" id="A0A835NLD7"/>
<dbReference type="EMBL" id="JADDUC010000165">
    <property type="protein sequence ID" value="KAG0116630.1"/>
    <property type="molecule type" value="Genomic_DNA"/>
</dbReference>
<feature type="domain" description="Alpha-L-iduronidase C-terminal" evidence="7">
    <location>
        <begin position="641"/>
        <end position="728"/>
    </location>
</feature>
<dbReference type="SUPFAM" id="SSF51011">
    <property type="entry name" value="Glycosyl hydrolase domain"/>
    <property type="match status" value="1"/>
</dbReference>
<dbReference type="GO" id="GO:0005975">
    <property type="term" value="P:carbohydrate metabolic process"/>
    <property type="evidence" value="ECO:0007669"/>
    <property type="project" value="InterPro"/>
</dbReference>
<evidence type="ECO:0000313" key="9">
    <source>
        <dbReference type="EMBL" id="KAI1239849.1"/>
    </source>
</evidence>
<dbReference type="InterPro" id="IPR049166">
    <property type="entry name" value="GH39_cat"/>
</dbReference>
<gene>
    <name evidence="9" type="ORF">IHE44_0011284</name>
    <name evidence="8" type="ORF">IHE44_003806</name>
</gene>
<reference evidence="9" key="3">
    <citation type="submission" date="2022-01" db="EMBL/GenBank/DDBJ databases">
        <authorList>
            <person name="Rubenstein D.R."/>
        </authorList>
    </citation>
    <scope>NUCLEOTIDE SEQUENCE</scope>
    <source>
        <strain evidence="9">SS15</strain>
        <tissue evidence="9">Liver</tissue>
    </source>
</reference>
<dbReference type="Gene3D" id="3.20.20.80">
    <property type="entry name" value="Glycosidases"/>
    <property type="match status" value="2"/>
</dbReference>
<evidence type="ECO:0000313" key="10">
    <source>
        <dbReference type="Proteomes" id="UP000618051"/>
    </source>
</evidence>
<evidence type="ECO:0008006" key="11">
    <source>
        <dbReference type="Google" id="ProtNLM"/>
    </source>
</evidence>
<dbReference type="Proteomes" id="UP000618051">
    <property type="component" value="Unassembled WGS sequence"/>
</dbReference>
<protein>
    <recommendedName>
        <fullName evidence="11">Alpha-L-iduronidase</fullName>
    </recommendedName>
</protein>
<dbReference type="EMBL" id="JADDUC020000004">
    <property type="protein sequence ID" value="KAI1239849.1"/>
    <property type="molecule type" value="Genomic_DNA"/>
</dbReference>
<keyword evidence="2" id="KW-0378">Hydrolase</keyword>
<feature type="domain" description="Glycosyl hydrolases family 39 N-terminal catalytic" evidence="6">
    <location>
        <begin position="20"/>
        <end position="252"/>
    </location>
</feature>
<dbReference type="PANTHER" id="PTHR12631:SF8">
    <property type="entry name" value="ALPHA-L-IDURONIDASE"/>
    <property type="match status" value="1"/>
</dbReference>
<dbReference type="InterPro" id="IPR049165">
    <property type="entry name" value="GH39_as"/>
</dbReference>
<dbReference type="PRINTS" id="PR00745">
    <property type="entry name" value="GLHYDRLASE39"/>
</dbReference>
<keyword evidence="5" id="KW-0732">Signal</keyword>
<name>A0A835NLD7_9PASS</name>
<evidence type="ECO:0000259" key="6">
    <source>
        <dbReference type="Pfam" id="PF01229"/>
    </source>
</evidence>
<dbReference type="InterPro" id="IPR017853">
    <property type="entry name" value="GH"/>
</dbReference>
<proteinExistence type="inferred from homology"/>
<feature type="signal peptide" evidence="5">
    <location>
        <begin position="1"/>
        <end position="18"/>
    </location>
</feature>
<comment type="caution">
    <text evidence="8">The sequence shown here is derived from an EMBL/GenBank/DDBJ whole genome shotgun (WGS) entry which is preliminary data.</text>
</comment>
<dbReference type="InterPro" id="IPR051923">
    <property type="entry name" value="Glycosyl_Hydrolase_39"/>
</dbReference>
<evidence type="ECO:0000256" key="5">
    <source>
        <dbReference type="SAM" id="SignalP"/>
    </source>
</evidence>
<dbReference type="FunFam" id="2.60.40.10:FF:002085">
    <property type="entry name" value="Iduronidase, alpha-L"/>
    <property type="match status" value="1"/>
</dbReference>
<accession>A0A835NLD7</accession>
<reference evidence="9 10" key="2">
    <citation type="journal article" date="2021" name="J. Hered.">
        <title>Feather Gene Expression Elucidates the Developmental Basis of Plumage Iridescence in African Starlings.</title>
        <authorList>
            <person name="Rubenstein D.R."/>
            <person name="Corvelo A."/>
            <person name="MacManes M.D."/>
            <person name="Maia R."/>
            <person name="Narzisi G."/>
            <person name="Rousaki A."/>
            <person name="Vandenabeele P."/>
            <person name="Shawkey M.D."/>
            <person name="Solomon J."/>
        </authorList>
    </citation>
    <scope>NUCLEOTIDE SEQUENCE [LARGE SCALE GENOMIC DNA]</scope>
    <source>
        <strain evidence="9">SS15</strain>
    </source>
</reference>
<evidence type="ECO:0000259" key="7">
    <source>
        <dbReference type="Pfam" id="PF21200"/>
    </source>
</evidence>
<dbReference type="OrthoDB" id="15153at2759"/>
<keyword evidence="3" id="KW-0326">Glycosidase</keyword>
<dbReference type="GO" id="GO:0003940">
    <property type="term" value="F:L-iduronidase activity"/>
    <property type="evidence" value="ECO:0007669"/>
    <property type="project" value="TreeGrafter"/>
</dbReference>
<evidence type="ECO:0000256" key="2">
    <source>
        <dbReference type="ARBA" id="ARBA00022801"/>
    </source>
</evidence>
<reference evidence="8" key="1">
    <citation type="submission" date="2020-10" db="EMBL/GenBank/DDBJ databases">
        <title>Feather gene expression reveals the developmental basis of iridescence in African starlings.</title>
        <authorList>
            <person name="Rubenstein D.R."/>
        </authorList>
    </citation>
    <scope>NUCLEOTIDE SEQUENCE</scope>
    <source>
        <strain evidence="8">SS15</strain>
        <tissue evidence="8">Liver</tissue>
    </source>
</reference>
<organism evidence="8">
    <name type="scientific">Lamprotornis superbus</name>
    <dbReference type="NCBI Taxonomy" id="245042"/>
    <lineage>
        <taxon>Eukaryota</taxon>
        <taxon>Metazoa</taxon>
        <taxon>Chordata</taxon>
        <taxon>Craniata</taxon>
        <taxon>Vertebrata</taxon>
        <taxon>Euteleostomi</taxon>
        <taxon>Archelosauria</taxon>
        <taxon>Archosauria</taxon>
        <taxon>Dinosauria</taxon>
        <taxon>Saurischia</taxon>
        <taxon>Theropoda</taxon>
        <taxon>Coelurosauria</taxon>
        <taxon>Aves</taxon>
        <taxon>Neognathae</taxon>
        <taxon>Neoaves</taxon>
        <taxon>Telluraves</taxon>
        <taxon>Australaves</taxon>
        <taxon>Passeriformes</taxon>
        <taxon>Sturnidae</taxon>
        <taxon>Lamprotornis</taxon>
    </lineage>
</organism>